<comment type="catalytic activity">
    <reaction evidence="1 8">
        <text>Release of an N-terminal amino acid, Xaa-|-Yaa-, in which Xaa is preferably Leu, but may be other amino acids including Pro although not Arg or Lys, and Yaa may be Pro. Amino acid amides and methyl esters are also readily hydrolyzed, but rates on arylamides are exceedingly low.</text>
        <dbReference type="EC" id="3.4.11.1"/>
    </reaction>
</comment>
<feature type="binding site" evidence="8">
    <location>
        <position position="313"/>
    </location>
    <ligand>
        <name>Mn(2+)</name>
        <dbReference type="ChEBI" id="CHEBI:29035"/>
        <label>2</label>
    </ligand>
</feature>
<gene>
    <name evidence="8" type="primary">pepA</name>
    <name evidence="10" type="ORF">SAMN05216199_1185</name>
</gene>
<comment type="function">
    <text evidence="7 8">Presumably involved in the processing and regular turnover of intracellular proteins. Catalyzes the removal of unsubstituted N-terminal amino acids from various peptides.</text>
</comment>
<dbReference type="PANTHER" id="PTHR11963">
    <property type="entry name" value="LEUCINE AMINOPEPTIDASE-RELATED"/>
    <property type="match status" value="1"/>
</dbReference>
<dbReference type="InterPro" id="IPR011356">
    <property type="entry name" value="Leucine_aapep/pepB"/>
</dbReference>
<dbReference type="GO" id="GO:0005737">
    <property type="term" value="C:cytoplasm"/>
    <property type="evidence" value="ECO:0007669"/>
    <property type="project" value="UniProtKB-SubCell"/>
</dbReference>
<name>A0A1H9RYS8_9MICO</name>
<comment type="cofactor">
    <cofactor evidence="8">
        <name>Mn(2+)</name>
        <dbReference type="ChEBI" id="CHEBI:29035"/>
    </cofactor>
    <text evidence="8">Binds 2 manganese ions per subunit.</text>
</comment>
<sequence>MPAHKTATTPDLLNPVASQLSSTDRTATDVLVGADLLIGADLGDRSGLVLALPVPEGGVPTEGESADTLAQFGLDAAGVTQTWEPTSKPGSVTTVPMPADAPVRTVLLVGTGAGTADDLRTAGAALGRAARGRQHVVTSLAEGSDAVALAALVEGICLGGYTPPRWSGKPADTKSAPAGAVTLTGLPGAGDAEVVRRAGVRARATMLARNLAVTPSNLKNPAWLAAQAEAVAGASGLDVRVWSDDDLRREGFGGLLAVGGGSATPPRLVQLDHTPSGANRRTPRIVLVGKGITFDTGGLDIKPAEGMLAMKTDMSGSAIVLAVLAACRELDVPVRVTGLLALAENAVGGASYRPGDVVTQYGGRTVEIGNTDAEGRIVMADALAYADRHLDPDVLLDIATLTGAARVAFGRSMAPVYATDDALREGLVAAGQRTGEVLWPFPLVDDYRALLDSEVADINHIAGSKGGAGSITAALFLREFAGDRRWAHLDIAGTGRSDVDRGLLSKGATGFGARLLLTWLEDMR</sequence>
<dbReference type="Pfam" id="PF02789">
    <property type="entry name" value="Peptidase_M17_N"/>
    <property type="match status" value="1"/>
</dbReference>
<keyword evidence="11" id="KW-1185">Reference proteome</keyword>
<dbReference type="PANTHER" id="PTHR11963:SF20">
    <property type="entry name" value="PEPTIDASE B"/>
    <property type="match status" value="1"/>
</dbReference>
<organism evidence="10 11">
    <name type="scientific">Pedococcus cremeus</name>
    <dbReference type="NCBI Taxonomy" id="587636"/>
    <lineage>
        <taxon>Bacteria</taxon>
        <taxon>Bacillati</taxon>
        <taxon>Actinomycetota</taxon>
        <taxon>Actinomycetes</taxon>
        <taxon>Micrococcales</taxon>
        <taxon>Intrasporangiaceae</taxon>
        <taxon>Pedococcus</taxon>
    </lineage>
</organism>
<reference evidence="11" key="1">
    <citation type="submission" date="2016-10" db="EMBL/GenBank/DDBJ databases">
        <authorList>
            <person name="Varghese N."/>
            <person name="Submissions S."/>
        </authorList>
    </citation>
    <scope>NUCLEOTIDE SEQUENCE [LARGE SCALE GENOMIC DNA]</scope>
    <source>
        <strain evidence="11">CGMCC 1.6963</strain>
    </source>
</reference>
<evidence type="ECO:0000259" key="9">
    <source>
        <dbReference type="PROSITE" id="PS00631"/>
    </source>
</evidence>
<feature type="binding site" evidence="8">
    <location>
        <position position="295"/>
    </location>
    <ligand>
        <name>Mn(2+)</name>
        <dbReference type="ChEBI" id="CHEBI:29035"/>
        <label>2</label>
    </ligand>
</feature>
<dbReference type="Gene3D" id="3.40.220.10">
    <property type="entry name" value="Leucine Aminopeptidase, subunit E, domain 1"/>
    <property type="match status" value="1"/>
</dbReference>
<protein>
    <recommendedName>
        <fullName evidence="8">Probable cytosol aminopeptidase</fullName>
        <ecNumber evidence="8">3.4.11.1</ecNumber>
    </recommendedName>
    <alternativeName>
        <fullName evidence="8">Leucine aminopeptidase</fullName>
        <shortName evidence="8">LAP</shortName>
        <ecNumber evidence="8">3.4.11.10</ecNumber>
    </alternativeName>
    <alternativeName>
        <fullName evidence="8">Leucyl aminopeptidase</fullName>
    </alternativeName>
</protein>
<dbReference type="OrthoDB" id="9809354at2"/>
<feature type="active site" evidence="8">
    <location>
        <position position="302"/>
    </location>
</feature>
<keyword evidence="8" id="KW-0963">Cytoplasm</keyword>
<dbReference type="PROSITE" id="PS00631">
    <property type="entry name" value="CYTOSOL_AP"/>
    <property type="match status" value="1"/>
</dbReference>
<feature type="active site" evidence="8">
    <location>
        <position position="376"/>
    </location>
</feature>
<evidence type="ECO:0000256" key="5">
    <source>
        <dbReference type="ARBA" id="ARBA00022670"/>
    </source>
</evidence>
<dbReference type="GO" id="GO:0070006">
    <property type="term" value="F:metalloaminopeptidase activity"/>
    <property type="evidence" value="ECO:0007669"/>
    <property type="project" value="InterPro"/>
</dbReference>
<dbReference type="InterPro" id="IPR023042">
    <property type="entry name" value="Peptidase_M17_leu_NH2_pept"/>
</dbReference>
<feature type="binding site" evidence="8">
    <location>
        <position position="372"/>
    </location>
    <ligand>
        <name>Mn(2+)</name>
        <dbReference type="ChEBI" id="CHEBI:29035"/>
        <label>1</label>
    </ligand>
</feature>
<dbReference type="Proteomes" id="UP000199019">
    <property type="component" value="Unassembled WGS sequence"/>
</dbReference>
<evidence type="ECO:0000256" key="6">
    <source>
        <dbReference type="ARBA" id="ARBA00022801"/>
    </source>
</evidence>
<feature type="binding site" evidence="8">
    <location>
        <position position="290"/>
    </location>
    <ligand>
        <name>Mn(2+)</name>
        <dbReference type="ChEBI" id="CHEBI:29035"/>
        <label>2</label>
    </ligand>
</feature>
<dbReference type="SUPFAM" id="SSF53187">
    <property type="entry name" value="Zn-dependent exopeptidases"/>
    <property type="match status" value="1"/>
</dbReference>
<dbReference type="RefSeq" id="WP_091756128.1">
    <property type="nucleotide sequence ID" value="NZ_FOHB01000001.1"/>
</dbReference>
<proteinExistence type="inferred from homology"/>
<keyword evidence="6 8" id="KW-0378">Hydrolase</keyword>
<keyword evidence="5 8" id="KW-0645">Protease</keyword>
<feature type="domain" description="Cytosol aminopeptidase" evidence="9">
    <location>
        <begin position="370"/>
        <end position="377"/>
    </location>
</feature>
<evidence type="ECO:0000256" key="7">
    <source>
        <dbReference type="ARBA" id="ARBA00049972"/>
    </source>
</evidence>
<evidence type="ECO:0000313" key="10">
    <source>
        <dbReference type="EMBL" id="SER77834.1"/>
    </source>
</evidence>
<feature type="binding site" evidence="8">
    <location>
        <position position="374"/>
    </location>
    <ligand>
        <name>Mn(2+)</name>
        <dbReference type="ChEBI" id="CHEBI:29035"/>
        <label>2</label>
    </ligand>
</feature>
<comment type="similarity">
    <text evidence="3 8">Belongs to the peptidase M17 family.</text>
</comment>
<evidence type="ECO:0000256" key="1">
    <source>
        <dbReference type="ARBA" id="ARBA00000135"/>
    </source>
</evidence>
<dbReference type="STRING" id="587636.SAMN05216199_1185"/>
<feature type="binding site" evidence="8">
    <location>
        <position position="374"/>
    </location>
    <ligand>
        <name>Mn(2+)</name>
        <dbReference type="ChEBI" id="CHEBI:29035"/>
        <label>1</label>
    </ligand>
</feature>
<dbReference type="AlphaFoldDB" id="A0A1H9RYS8"/>
<accession>A0A1H9RYS8</accession>
<dbReference type="EC" id="3.4.11.10" evidence="8"/>
<comment type="subcellular location">
    <subcellularLocation>
        <location evidence="8">Cytoplasm</location>
    </subcellularLocation>
</comment>
<evidence type="ECO:0000256" key="4">
    <source>
        <dbReference type="ARBA" id="ARBA00022438"/>
    </source>
</evidence>
<keyword evidence="4 8" id="KW-0031">Aminopeptidase</keyword>
<dbReference type="EMBL" id="FOHB01000001">
    <property type="protein sequence ID" value="SER77834.1"/>
    <property type="molecule type" value="Genomic_DNA"/>
</dbReference>
<dbReference type="InterPro" id="IPR000819">
    <property type="entry name" value="Peptidase_M17_C"/>
</dbReference>
<dbReference type="InterPro" id="IPR043472">
    <property type="entry name" value="Macro_dom-like"/>
</dbReference>
<evidence type="ECO:0000313" key="11">
    <source>
        <dbReference type="Proteomes" id="UP000199019"/>
    </source>
</evidence>
<comment type="catalytic activity">
    <reaction evidence="2 8">
        <text>Release of an N-terminal amino acid, preferentially leucine, but not glutamic or aspartic acids.</text>
        <dbReference type="EC" id="3.4.11.10"/>
    </reaction>
</comment>
<dbReference type="Pfam" id="PF00883">
    <property type="entry name" value="Peptidase_M17"/>
    <property type="match status" value="1"/>
</dbReference>
<keyword evidence="8" id="KW-0464">Manganese</keyword>
<dbReference type="GO" id="GO:0030145">
    <property type="term" value="F:manganese ion binding"/>
    <property type="evidence" value="ECO:0007669"/>
    <property type="project" value="UniProtKB-UniRule"/>
</dbReference>
<keyword evidence="8" id="KW-0479">Metal-binding</keyword>
<dbReference type="GO" id="GO:0006508">
    <property type="term" value="P:proteolysis"/>
    <property type="evidence" value="ECO:0007669"/>
    <property type="project" value="UniProtKB-KW"/>
</dbReference>
<dbReference type="Gene3D" id="3.40.630.10">
    <property type="entry name" value="Zn peptidases"/>
    <property type="match status" value="1"/>
</dbReference>
<dbReference type="HAMAP" id="MF_00181">
    <property type="entry name" value="Cytosol_peptidase_M17"/>
    <property type="match status" value="1"/>
</dbReference>
<dbReference type="PRINTS" id="PR00481">
    <property type="entry name" value="LAMNOPPTDASE"/>
</dbReference>
<dbReference type="CDD" id="cd00433">
    <property type="entry name" value="Peptidase_M17"/>
    <property type="match status" value="1"/>
</dbReference>
<evidence type="ECO:0000256" key="2">
    <source>
        <dbReference type="ARBA" id="ARBA00000967"/>
    </source>
</evidence>
<evidence type="ECO:0000256" key="8">
    <source>
        <dbReference type="HAMAP-Rule" id="MF_00181"/>
    </source>
</evidence>
<dbReference type="SUPFAM" id="SSF52949">
    <property type="entry name" value="Macro domain-like"/>
    <property type="match status" value="1"/>
</dbReference>
<dbReference type="InterPro" id="IPR008283">
    <property type="entry name" value="Peptidase_M17_N"/>
</dbReference>
<feature type="binding site" evidence="8">
    <location>
        <position position="295"/>
    </location>
    <ligand>
        <name>Mn(2+)</name>
        <dbReference type="ChEBI" id="CHEBI:29035"/>
        <label>1</label>
    </ligand>
</feature>
<dbReference type="EC" id="3.4.11.1" evidence="8"/>
<evidence type="ECO:0000256" key="3">
    <source>
        <dbReference type="ARBA" id="ARBA00009528"/>
    </source>
</evidence>